<dbReference type="Proteomes" id="UP000593892">
    <property type="component" value="Chromosome"/>
</dbReference>
<dbReference type="InterPro" id="IPR027383">
    <property type="entry name" value="Znf_put"/>
</dbReference>
<name>A0A7S7NL45_PALFE</name>
<organism evidence="3 4">
    <name type="scientific">Paludibaculum fermentans</name>
    <dbReference type="NCBI Taxonomy" id="1473598"/>
    <lineage>
        <taxon>Bacteria</taxon>
        <taxon>Pseudomonadati</taxon>
        <taxon>Acidobacteriota</taxon>
        <taxon>Terriglobia</taxon>
        <taxon>Bryobacterales</taxon>
        <taxon>Bryobacteraceae</taxon>
        <taxon>Paludibaculum</taxon>
    </lineage>
</organism>
<proteinExistence type="predicted"/>
<dbReference type="EMBL" id="CP063849">
    <property type="protein sequence ID" value="QOY85653.1"/>
    <property type="molecule type" value="Genomic_DNA"/>
</dbReference>
<dbReference type="Pfam" id="PF13490">
    <property type="entry name" value="zf-HC2"/>
    <property type="match status" value="1"/>
</dbReference>
<evidence type="ECO:0000259" key="2">
    <source>
        <dbReference type="Pfam" id="PF13490"/>
    </source>
</evidence>
<dbReference type="AlphaFoldDB" id="A0A7S7NL45"/>
<protein>
    <submittedName>
        <fullName evidence="3">Zf-HC2 domain-containing protein</fullName>
    </submittedName>
</protein>
<reference evidence="3 4" key="1">
    <citation type="submission" date="2020-10" db="EMBL/GenBank/DDBJ databases">
        <title>Complete genome sequence of Paludibaculum fermentans P105T, a facultatively anaerobic acidobacterium capable of dissimilatory Fe(III) reduction.</title>
        <authorList>
            <person name="Dedysh S.N."/>
            <person name="Beletsky A.V."/>
            <person name="Kulichevskaya I.S."/>
            <person name="Mardanov A.V."/>
            <person name="Ravin N.V."/>
        </authorList>
    </citation>
    <scope>NUCLEOTIDE SEQUENCE [LARGE SCALE GENOMIC DNA]</scope>
    <source>
        <strain evidence="3 4">P105</strain>
    </source>
</reference>
<evidence type="ECO:0000313" key="3">
    <source>
        <dbReference type="EMBL" id="QOY85653.1"/>
    </source>
</evidence>
<evidence type="ECO:0000313" key="4">
    <source>
        <dbReference type="Proteomes" id="UP000593892"/>
    </source>
</evidence>
<dbReference type="InterPro" id="IPR041916">
    <property type="entry name" value="Anti_sigma_zinc_sf"/>
</dbReference>
<feature type="region of interest" description="Disordered" evidence="1">
    <location>
        <begin position="172"/>
        <end position="220"/>
    </location>
</feature>
<accession>A0A7S7NL45</accession>
<dbReference type="KEGG" id="pfer:IRI77_22855"/>
<keyword evidence="4" id="KW-1185">Reference proteome</keyword>
<gene>
    <name evidence="3" type="ORF">IRI77_22855</name>
</gene>
<dbReference type="Gene3D" id="1.10.10.1320">
    <property type="entry name" value="Anti-sigma factor, zinc-finger domain"/>
    <property type="match status" value="1"/>
</dbReference>
<feature type="domain" description="Putative zinc-finger" evidence="2">
    <location>
        <begin position="3"/>
        <end position="37"/>
    </location>
</feature>
<sequence>MKCIDLEALLCDYVDGVLAAPEKATVELHLSNCEACRELVADSRAAVEFMEKAADVEPPPALINTILFEVRNGKAAPVKRAGTKNWIARLLEPVLQPKFAMGMAMTILSFSMLGRFAGIPIRQLKPADLEPARIWSTLEDKAYHSWDRAKKYYESLRLVYEVQQTLRDWNETDDSQAAKKGGGAVAPASGKTDSSTMEGPIETKPQGEQQGNKQDGRARQ</sequence>
<evidence type="ECO:0000256" key="1">
    <source>
        <dbReference type="SAM" id="MobiDB-lite"/>
    </source>
</evidence>
<dbReference type="RefSeq" id="WP_194447323.1">
    <property type="nucleotide sequence ID" value="NZ_CP063849.1"/>
</dbReference>